<reference evidence="2" key="1">
    <citation type="submission" date="2011-10" db="EMBL/GenBank/DDBJ databases">
        <title>The Genome Sequence of Fusarium oxysporum HDV247.</title>
        <authorList>
            <consortium name="The Broad Institute Genome Sequencing Platform"/>
            <person name="Ma L.-J."/>
            <person name="Gale L.R."/>
            <person name="Schwartz D.C."/>
            <person name="Zhou S."/>
            <person name="Corby-Kistler H."/>
            <person name="Young S.K."/>
            <person name="Zeng Q."/>
            <person name="Gargeya S."/>
            <person name="Fitzgerald M."/>
            <person name="Haas B."/>
            <person name="Abouelleil A."/>
            <person name="Alvarado L."/>
            <person name="Arachchi H.M."/>
            <person name="Berlin A."/>
            <person name="Brown A."/>
            <person name="Chapman S.B."/>
            <person name="Chen Z."/>
            <person name="Dunbar C."/>
            <person name="Freedman E."/>
            <person name="Gearin G."/>
            <person name="Goldberg J."/>
            <person name="Griggs A."/>
            <person name="Gujja S."/>
            <person name="Heiman D."/>
            <person name="Howarth C."/>
            <person name="Larson L."/>
            <person name="Lui A."/>
            <person name="MacDonald P.J.P."/>
            <person name="Montmayeur A."/>
            <person name="Murphy C."/>
            <person name="Neiman D."/>
            <person name="Pearson M."/>
            <person name="Priest M."/>
            <person name="Roberts A."/>
            <person name="Saif S."/>
            <person name="Shea T."/>
            <person name="Shenoy N."/>
            <person name="Sisk P."/>
            <person name="Stolte C."/>
            <person name="Sykes S."/>
            <person name="Wortman J."/>
            <person name="Nusbaum C."/>
            <person name="Birren B."/>
        </authorList>
    </citation>
    <scope>NUCLEOTIDE SEQUENCE [LARGE SCALE GENOMIC DNA]</scope>
    <source>
        <strain evidence="2">HDV247</strain>
    </source>
</reference>
<gene>
    <name evidence="2" type="ORF">FOVG_18649</name>
</gene>
<dbReference type="OrthoDB" id="5318033at2759"/>
<dbReference type="EMBL" id="JH651078">
    <property type="protein sequence ID" value="EXA29924.1"/>
    <property type="molecule type" value="Genomic_DNA"/>
</dbReference>
<reference evidence="2" key="2">
    <citation type="submission" date="2012-05" db="EMBL/GenBank/DDBJ databases">
        <title>Annotation of the Genome Sequence of Fusarium oxysporum HDV247.</title>
        <authorList>
            <consortium name="The Broad Institute Genomics Platform"/>
            <person name="Ma L.-J."/>
            <person name="Corby-Kistler H."/>
            <person name="Broz K."/>
            <person name="Gale L.R."/>
            <person name="Jonkers W."/>
            <person name="O'Donnell K."/>
            <person name="Ploetz R."/>
            <person name="Steinberg C."/>
            <person name="Schwartz D.C."/>
            <person name="VanEtten H."/>
            <person name="Zhou S."/>
            <person name="Young S.K."/>
            <person name="Zeng Q."/>
            <person name="Gargeya S."/>
            <person name="Fitzgerald M."/>
            <person name="Abouelleil A."/>
            <person name="Alvarado L."/>
            <person name="Chapman S.B."/>
            <person name="Gainer-Dewar J."/>
            <person name="Goldberg J."/>
            <person name="Griggs A."/>
            <person name="Gujja S."/>
            <person name="Hansen M."/>
            <person name="Howarth C."/>
            <person name="Imamovic A."/>
            <person name="Ireland A."/>
            <person name="Larimer J."/>
            <person name="McCowan C."/>
            <person name="Murphy C."/>
            <person name="Pearson M."/>
            <person name="Poon T.W."/>
            <person name="Priest M."/>
            <person name="Roberts A."/>
            <person name="Saif S."/>
            <person name="Shea T."/>
            <person name="Sykes S."/>
            <person name="Wortman J."/>
            <person name="Nusbaum C."/>
            <person name="Birren B."/>
        </authorList>
    </citation>
    <scope>NUCLEOTIDE SEQUENCE</scope>
    <source>
        <strain evidence="2">HDV247</strain>
    </source>
</reference>
<evidence type="ECO:0000313" key="2">
    <source>
        <dbReference type="EMBL" id="EXA29924.1"/>
    </source>
</evidence>
<dbReference type="Proteomes" id="UP000030751">
    <property type="component" value="Unassembled WGS sequence"/>
</dbReference>
<dbReference type="AlphaFoldDB" id="W9NB96"/>
<protein>
    <submittedName>
        <fullName evidence="2">Uncharacterized protein</fullName>
    </submittedName>
</protein>
<proteinExistence type="predicted"/>
<sequence>MGVEIHLLKTTLVSIVDLELQKRLRTVCIPPDVTGQVFVDHLDVIAGSPRALVINTLKVRIPVPLNAYLVTLASLEPGAAGTKVPPGASVPLSFPSPGSGLTIDVELVPDGSAAKLVCARINVPTSELTPFSNPILNAVNVDGELARFDLGPLLRRYGIADGLSISRISNVGSDVVLELGTTSLPTTRLAPGHEWGIFFDCAANKAAVRAMLHPGEALAEAELTGGPLDISLECKPGAQVVEVIQGVGSIGVGEALTVCSVFIAVVVTAVFATGPVPEVQLRASWPTAFSQFISGPPGPFDQRGVGAAFARRFLDPAVLGATPLGDNSFMFTRALEDQFFGGTAFHFSSMTVGVGSFFLGGNVDHFGPLDVSKLETIVSPFPPGYTSNVSCKGGGSTYPGLYGSATLLNTSKICVTQLLSPTPAQVALQAMGEFSSSSPTVHISTATGQILHTAGIQVRVLIRTPRGVRIANYGVPPDPDYDALGVARNVVLRFQTDCFGDWRSEDLLHILLGNWVAWHDAPYPPPVPVDGGGFSNNSLHDIAAFKTGIARVHVDQYFNIREDKCGWIKPENTVNVDEGGIMAGFDSPYTAREEKKGGTEPNRRFMTLAEALASGKIVDERKEAETVVDVDEEIKSVIKVGIGSEDESEDLTVTAKHYQRTRSGQEVKKPRKE</sequence>
<organism evidence="2">
    <name type="scientific">Fusarium oxysporum f. sp. pisi HDV247</name>
    <dbReference type="NCBI Taxonomy" id="1080344"/>
    <lineage>
        <taxon>Eukaryota</taxon>
        <taxon>Fungi</taxon>
        <taxon>Dikarya</taxon>
        <taxon>Ascomycota</taxon>
        <taxon>Pezizomycotina</taxon>
        <taxon>Sordariomycetes</taxon>
        <taxon>Hypocreomycetidae</taxon>
        <taxon>Hypocreales</taxon>
        <taxon>Nectriaceae</taxon>
        <taxon>Fusarium</taxon>
        <taxon>Fusarium oxysporum species complex</taxon>
    </lineage>
</organism>
<feature type="compositionally biased region" description="Basic and acidic residues" evidence="1">
    <location>
        <begin position="663"/>
        <end position="673"/>
    </location>
</feature>
<dbReference type="HOGENOM" id="CLU_408278_0_0_1"/>
<feature type="region of interest" description="Disordered" evidence="1">
    <location>
        <begin position="647"/>
        <end position="673"/>
    </location>
</feature>
<name>W9NB96_FUSOX</name>
<evidence type="ECO:0000256" key="1">
    <source>
        <dbReference type="SAM" id="MobiDB-lite"/>
    </source>
</evidence>
<accession>W9NB96</accession>